<dbReference type="EMBL" id="MU827801">
    <property type="protein sequence ID" value="KAJ7327387.1"/>
    <property type="molecule type" value="Genomic_DNA"/>
</dbReference>
<proteinExistence type="predicted"/>
<organism evidence="1 2">
    <name type="scientific">Desmophyllum pertusum</name>
    <dbReference type="NCBI Taxonomy" id="174260"/>
    <lineage>
        <taxon>Eukaryota</taxon>
        <taxon>Metazoa</taxon>
        <taxon>Cnidaria</taxon>
        <taxon>Anthozoa</taxon>
        <taxon>Hexacorallia</taxon>
        <taxon>Scleractinia</taxon>
        <taxon>Caryophylliina</taxon>
        <taxon>Caryophylliidae</taxon>
        <taxon>Desmophyllum</taxon>
    </lineage>
</organism>
<evidence type="ECO:0000313" key="2">
    <source>
        <dbReference type="Proteomes" id="UP001163046"/>
    </source>
</evidence>
<keyword evidence="2" id="KW-1185">Reference proteome</keyword>
<sequence length="196" mass="22212">MQKVARRFHLYKFQLASKIAWKIHSKSNRQLHNQSVERNLTPVLALYILEDEAANSETETSTNIPQGDNDDINCIATDVNQSKDAGALKPLVLPSFVSPRCCLEEVCLPRNARTETILLCSSVPCETVEPIREVVASKILFRKDKKKLLHRHQRKVYQKFTSTNHQASQTLVDIPDTLPIGCALQIRKRGNQFAYG</sequence>
<name>A0A9X0CFD4_9CNID</name>
<protein>
    <submittedName>
        <fullName evidence="1">Uncharacterized protein</fullName>
    </submittedName>
</protein>
<accession>A0A9X0CFD4</accession>
<reference evidence="1" key="1">
    <citation type="submission" date="2023-01" db="EMBL/GenBank/DDBJ databases">
        <title>Genome assembly of the deep-sea coral Lophelia pertusa.</title>
        <authorList>
            <person name="Herrera S."/>
            <person name="Cordes E."/>
        </authorList>
    </citation>
    <scope>NUCLEOTIDE SEQUENCE</scope>
    <source>
        <strain evidence="1">USNM1676648</strain>
        <tissue evidence="1">Polyp</tissue>
    </source>
</reference>
<dbReference type="Proteomes" id="UP001163046">
    <property type="component" value="Unassembled WGS sequence"/>
</dbReference>
<evidence type="ECO:0000313" key="1">
    <source>
        <dbReference type="EMBL" id="KAJ7327387.1"/>
    </source>
</evidence>
<dbReference type="AlphaFoldDB" id="A0A9X0CFD4"/>
<comment type="caution">
    <text evidence="1">The sequence shown here is derived from an EMBL/GenBank/DDBJ whole genome shotgun (WGS) entry which is preliminary data.</text>
</comment>
<gene>
    <name evidence="1" type="ORF">OS493_027077</name>
</gene>